<evidence type="ECO:0000313" key="2">
    <source>
        <dbReference type="EMBL" id="KOX77382.1"/>
    </source>
</evidence>
<evidence type="ECO:0000256" key="1">
    <source>
        <dbReference type="SAM" id="MobiDB-lite"/>
    </source>
</evidence>
<dbReference type="AlphaFoldDB" id="A0A0N0U6N6"/>
<name>A0A0N0U6N6_9HYME</name>
<organism evidence="2 3">
    <name type="scientific">Melipona quadrifasciata</name>
    <dbReference type="NCBI Taxonomy" id="166423"/>
    <lineage>
        <taxon>Eukaryota</taxon>
        <taxon>Metazoa</taxon>
        <taxon>Ecdysozoa</taxon>
        <taxon>Arthropoda</taxon>
        <taxon>Hexapoda</taxon>
        <taxon>Insecta</taxon>
        <taxon>Pterygota</taxon>
        <taxon>Neoptera</taxon>
        <taxon>Endopterygota</taxon>
        <taxon>Hymenoptera</taxon>
        <taxon>Apocrita</taxon>
        <taxon>Aculeata</taxon>
        <taxon>Apoidea</taxon>
        <taxon>Anthophila</taxon>
        <taxon>Apidae</taxon>
        <taxon>Melipona</taxon>
    </lineage>
</organism>
<dbReference type="Proteomes" id="UP000053105">
    <property type="component" value="Unassembled WGS sequence"/>
</dbReference>
<protein>
    <submittedName>
        <fullName evidence="2">Uncharacterized protein</fullName>
    </submittedName>
</protein>
<proteinExistence type="predicted"/>
<keyword evidence="3" id="KW-1185">Reference proteome</keyword>
<reference evidence="2 3" key="1">
    <citation type="submission" date="2015-07" db="EMBL/GenBank/DDBJ databases">
        <title>The genome of Melipona quadrifasciata.</title>
        <authorList>
            <person name="Pan H."/>
            <person name="Kapheim K."/>
        </authorList>
    </citation>
    <scope>NUCLEOTIDE SEQUENCE [LARGE SCALE GENOMIC DNA]</scope>
    <source>
        <strain evidence="2">0111107301</strain>
        <tissue evidence="2">Whole body</tissue>
    </source>
</reference>
<feature type="region of interest" description="Disordered" evidence="1">
    <location>
        <begin position="1"/>
        <end position="42"/>
    </location>
</feature>
<sequence length="129" mass="14654">MPDKETSPKGPQENSRSLRKAVPWPRLLPCSPGPSAGRGKNIHNAGLNVEVVWDGWSRVDEQTNQDYAVMVMNGSRRLSTCAILDSATTMKQGQRAKLHWRKFRKRRESGAVLNRLKRIEDDKIETNSR</sequence>
<gene>
    <name evidence="2" type="ORF">WN51_09704</name>
</gene>
<evidence type="ECO:0000313" key="3">
    <source>
        <dbReference type="Proteomes" id="UP000053105"/>
    </source>
</evidence>
<accession>A0A0N0U6N6</accession>
<dbReference type="EMBL" id="KQ435732">
    <property type="protein sequence ID" value="KOX77382.1"/>
    <property type="molecule type" value="Genomic_DNA"/>
</dbReference>